<feature type="transmembrane region" description="Helical" evidence="1">
    <location>
        <begin position="86"/>
        <end position="112"/>
    </location>
</feature>
<protein>
    <submittedName>
        <fullName evidence="2">ABC transporter permease</fullName>
    </submittedName>
</protein>
<feature type="transmembrane region" description="Helical" evidence="1">
    <location>
        <begin position="6"/>
        <end position="24"/>
    </location>
</feature>
<keyword evidence="1" id="KW-0812">Transmembrane</keyword>
<feature type="transmembrane region" description="Helical" evidence="1">
    <location>
        <begin position="139"/>
        <end position="157"/>
    </location>
</feature>
<comment type="caution">
    <text evidence="2">The sequence shown here is derived from an EMBL/GenBank/DDBJ whole genome shotgun (WGS) entry which is preliminary data.</text>
</comment>
<reference evidence="3 5" key="2">
    <citation type="submission" date="2016-10" db="EMBL/GenBank/DDBJ databases">
        <authorList>
            <person name="Varghese N."/>
            <person name="Submissions S."/>
        </authorList>
    </citation>
    <scope>NUCLEOTIDE SEQUENCE [LARGE SCALE GENOMIC DNA]</scope>
    <source>
        <strain evidence="3 5">JB1</strain>
    </source>
</reference>
<evidence type="ECO:0000313" key="3">
    <source>
        <dbReference type="EMBL" id="SFL46666.1"/>
    </source>
</evidence>
<evidence type="ECO:0000313" key="2">
    <source>
        <dbReference type="EMBL" id="KFN85443.1"/>
    </source>
</evidence>
<keyword evidence="1" id="KW-1133">Transmembrane helix</keyword>
<keyword evidence="1" id="KW-0472">Membrane</keyword>
<dbReference type="RefSeq" id="WP_039697546.1">
    <property type="nucleotide sequence ID" value="NZ_AUZH01000037.1"/>
</dbReference>
<evidence type="ECO:0000256" key="1">
    <source>
        <dbReference type="SAM" id="Phobius"/>
    </source>
</evidence>
<reference evidence="2 4" key="1">
    <citation type="journal article" date="2014" name="Genome Announc.">
        <title>Draft Genome Sequences of Streptococcus bovis Strains ATCC 33317 and JB1.</title>
        <authorList>
            <person name="Benahmed F.H."/>
            <person name="Gopinath G.R."/>
            <person name="Harbottle H."/>
            <person name="Cotta M.A."/>
            <person name="Luo Y."/>
            <person name="Henderson C."/>
            <person name="Teri P."/>
            <person name="Soppet D."/>
            <person name="Rasmussen M."/>
            <person name="Whitehead T.R."/>
            <person name="Davidson M."/>
        </authorList>
    </citation>
    <scope>NUCLEOTIDE SEQUENCE [LARGE SCALE GENOMIC DNA]</scope>
    <source>
        <strain evidence="2 4">JB1</strain>
    </source>
</reference>
<organism evidence="2 4">
    <name type="scientific">Streptococcus equinus JB1</name>
    <dbReference type="NCBI Taxonomy" id="1294274"/>
    <lineage>
        <taxon>Bacteria</taxon>
        <taxon>Bacillati</taxon>
        <taxon>Bacillota</taxon>
        <taxon>Bacilli</taxon>
        <taxon>Lactobacillales</taxon>
        <taxon>Streptococcaceae</taxon>
        <taxon>Streptococcus</taxon>
    </lineage>
</organism>
<evidence type="ECO:0000313" key="5">
    <source>
        <dbReference type="Proteomes" id="UP000182793"/>
    </source>
</evidence>
<dbReference type="EMBL" id="AUZH01000037">
    <property type="protein sequence ID" value="KFN85443.1"/>
    <property type="molecule type" value="Genomic_DNA"/>
</dbReference>
<sequence>MVVAIETVGLCLFFFILCFLGTGTDDKNLKSFSSYPDEVQTLIRNNEDYRAKVKTTNKCVAFLLNFLIFLVILFILGIAIRKPNFLHNFICLSIIGQGLNLFDLLVIDLIWWRRTKRIRFTKIPEKDLYQNPRKHIESFTRAFVMYLLIAVIDGYLLQFL</sequence>
<dbReference type="Proteomes" id="UP000182793">
    <property type="component" value="Unassembled WGS sequence"/>
</dbReference>
<dbReference type="AlphaFoldDB" id="A0A091C794"/>
<name>A0A091C794_STREI</name>
<accession>A0A091C794</accession>
<keyword evidence="5" id="KW-1185">Reference proteome</keyword>
<evidence type="ECO:0000313" key="4">
    <source>
        <dbReference type="Proteomes" id="UP000029382"/>
    </source>
</evidence>
<dbReference type="Proteomes" id="UP000029382">
    <property type="component" value="Unassembled WGS sequence"/>
</dbReference>
<dbReference type="EMBL" id="FOTG01000014">
    <property type="protein sequence ID" value="SFL46666.1"/>
    <property type="molecule type" value="Genomic_DNA"/>
</dbReference>
<feature type="transmembrane region" description="Helical" evidence="1">
    <location>
        <begin position="59"/>
        <end position="80"/>
    </location>
</feature>
<gene>
    <name evidence="2" type="ORF">H702_10075</name>
    <name evidence="3" type="ORF">SAMN02910290_01901</name>
</gene>
<proteinExistence type="predicted"/>